<dbReference type="GO" id="GO:0043169">
    <property type="term" value="F:cation binding"/>
    <property type="evidence" value="ECO:0007669"/>
    <property type="project" value="InterPro"/>
</dbReference>
<evidence type="ECO:0000256" key="7">
    <source>
        <dbReference type="PIRSR" id="PIRSR000463-1"/>
    </source>
</evidence>
<evidence type="ECO:0000256" key="6">
    <source>
        <dbReference type="ARBA" id="ARBA00060592"/>
    </source>
</evidence>
<keyword evidence="9" id="KW-1185">Reference proteome</keyword>
<dbReference type="FunFam" id="2.60.40.1180:FF:000003">
    <property type="entry name" value="1,4-alpha-glucan-branching enzyme, chloroplastic/amyloplastic"/>
    <property type="match status" value="1"/>
</dbReference>
<dbReference type="STRING" id="7574.A0A1S3H3I4"/>
<dbReference type="InterPro" id="IPR013783">
    <property type="entry name" value="Ig-like_fold"/>
</dbReference>
<proteinExistence type="inferred from homology"/>
<dbReference type="Pfam" id="PF02806">
    <property type="entry name" value="Alpha-amylase_C"/>
    <property type="match status" value="1"/>
</dbReference>
<feature type="active site" description="Proton donor" evidence="7">
    <location>
        <position position="402"/>
    </location>
</feature>
<dbReference type="Gene3D" id="2.60.40.1180">
    <property type="entry name" value="Golgi alpha-mannosidase II"/>
    <property type="match status" value="1"/>
</dbReference>
<dbReference type="KEGG" id="lak:106151685"/>
<evidence type="ECO:0000256" key="2">
    <source>
        <dbReference type="ARBA" id="ARBA00009000"/>
    </source>
</evidence>
<dbReference type="GO" id="GO:0003844">
    <property type="term" value="F:1,4-alpha-glucan branching enzyme activity"/>
    <property type="evidence" value="ECO:0007669"/>
    <property type="project" value="UniProtKB-EC"/>
</dbReference>
<keyword evidence="4" id="KW-0328">Glycosyltransferase</keyword>
<accession>A0A1S3H3I4</accession>
<reference evidence="10" key="1">
    <citation type="submission" date="2025-08" db="UniProtKB">
        <authorList>
            <consortium name="RefSeq"/>
        </authorList>
    </citation>
    <scope>IDENTIFICATION</scope>
    <source>
        <tissue evidence="10">Gonads</tissue>
    </source>
</reference>
<evidence type="ECO:0000313" key="9">
    <source>
        <dbReference type="Proteomes" id="UP000085678"/>
    </source>
</evidence>
<evidence type="ECO:0000313" key="10">
    <source>
        <dbReference type="RefSeq" id="XP_013380512.1"/>
    </source>
</evidence>
<name>A0A1S3H3I4_LINAN</name>
<dbReference type="AlphaFoldDB" id="A0A1S3H3I4"/>
<dbReference type="InterPro" id="IPR014756">
    <property type="entry name" value="Ig_E-set"/>
</dbReference>
<dbReference type="GO" id="GO:0005737">
    <property type="term" value="C:cytoplasm"/>
    <property type="evidence" value="ECO:0007669"/>
    <property type="project" value="TreeGrafter"/>
</dbReference>
<evidence type="ECO:0000256" key="1">
    <source>
        <dbReference type="ARBA" id="ARBA00000826"/>
    </source>
</evidence>
<dbReference type="InterPro" id="IPR006047">
    <property type="entry name" value="GH13_cat_dom"/>
</dbReference>
<dbReference type="Gene3D" id="2.60.40.10">
    <property type="entry name" value="Immunoglobulins"/>
    <property type="match status" value="1"/>
</dbReference>
<comment type="catalytic activity">
    <reaction evidence="1">
        <text>Transfers a segment of a (1-&gt;4)-alpha-D-glucan chain to a primary hydroxy group in a similar glucan chain.</text>
        <dbReference type="EC" id="2.4.1.18"/>
    </reaction>
</comment>
<dbReference type="GO" id="GO:0004553">
    <property type="term" value="F:hydrolase activity, hydrolyzing O-glycosyl compounds"/>
    <property type="evidence" value="ECO:0007669"/>
    <property type="project" value="InterPro"/>
</dbReference>
<dbReference type="EC" id="2.4.1.18" evidence="3"/>
<dbReference type="CDD" id="cd11321">
    <property type="entry name" value="AmyAc_bac_euk_BE"/>
    <property type="match status" value="1"/>
</dbReference>
<dbReference type="SUPFAM" id="SSF81296">
    <property type="entry name" value="E set domains"/>
    <property type="match status" value="1"/>
</dbReference>
<dbReference type="CDD" id="cd02854">
    <property type="entry name" value="E_set_GBE_euk_N"/>
    <property type="match status" value="1"/>
</dbReference>
<gene>
    <name evidence="10" type="primary">LOC106151685</name>
</gene>
<dbReference type="Proteomes" id="UP000085678">
    <property type="component" value="Unplaced"/>
</dbReference>
<dbReference type="PANTHER" id="PTHR43651:SF3">
    <property type="entry name" value="1,4-ALPHA-GLUCAN-BRANCHING ENZYME"/>
    <property type="match status" value="1"/>
</dbReference>
<dbReference type="Gene3D" id="3.20.20.80">
    <property type="entry name" value="Glycosidases"/>
    <property type="match status" value="1"/>
</dbReference>
<dbReference type="GO" id="GO:0005978">
    <property type="term" value="P:glycogen biosynthetic process"/>
    <property type="evidence" value="ECO:0007669"/>
    <property type="project" value="InterPro"/>
</dbReference>
<organism evidence="9 10">
    <name type="scientific">Lingula anatina</name>
    <name type="common">Brachiopod</name>
    <name type="synonym">Lingula unguis</name>
    <dbReference type="NCBI Taxonomy" id="7574"/>
    <lineage>
        <taxon>Eukaryota</taxon>
        <taxon>Metazoa</taxon>
        <taxon>Spiralia</taxon>
        <taxon>Lophotrochozoa</taxon>
        <taxon>Brachiopoda</taxon>
        <taxon>Linguliformea</taxon>
        <taxon>Lingulata</taxon>
        <taxon>Lingulida</taxon>
        <taxon>Linguloidea</taxon>
        <taxon>Lingulidae</taxon>
        <taxon>Lingula</taxon>
    </lineage>
</organism>
<evidence type="ECO:0000256" key="3">
    <source>
        <dbReference type="ARBA" id="ARBA00012541"/>
    </source>
</evidence>
<sequence length="689" mass="79865">MLTTVDEPEKIQVPKIDTLFELDGYLKPQEREIRRRYGCFQKTLENIERTEGSIGNFSKGYEWYGIHPTQDGGIVMREWAPAAQAMYLRGDFNNWEKLEHKFTRLEHGKWELKIPPRPDGTSPIAHGSSIKLLVQTPSGELADRLCPWARWVKPPSDSTIYDMIHWDPPEEQKYKFKHPHPPKPDRLRIYESHVGISSWEGKVASYKHFAYNVIPRIADLGYNSIQLMAVMEHAYYASFGYQVTSFFAASSRYGTPEELKELVDVAHSYGIVVLLDVVHSHASNNIVDGLNSFDGSEAGYFHSGPRGRHELWDSRLFNYAQWETLKFLLSNLRWWIDEYGFDGFRFDGVTSMLYHHHGLSHGFSGNYDEYFGLGTDTESLVYLMLANHMVHSLYPFAITVAEEVSGMPALCRPVEEGGQGFDYRLAMAIPDKWIEMLKHYKDEDWDMGNIVHTLTNRRHREKCIAYAESHDQALVGDKTIAFWLMDKEMYDYMSNLTPLTGIIDRGMALHKMIRMITHGLGGEGYLNFIGNEFGHPEWLDFPRMGNNSSFHYARRQFNLVEDNNLRYKFLNNFDRSLQHLEAKYGWLAAPQAFVSRKHQDDKVIVFERAGLLWVLNFHPFKSYTDYRIGVETPGKYKMVLDSDSEEHGGHKRLDHNVDFYTFPEPWDNRSCSIMVYSPCRTGFILAKVD</sequence>
<dbReference type="InParanoid" id="A0A1S3H3I4"/>
<comment type="pathway">
    <text evidence="6">Glycan biosynthesis.</text>
</comment>
<dbReference type="InterPro" id="IPR004193">
    <property type="entry name" value="Glyco_hydro_13_N"/>
</dbReference>
<comment type="similarity">
    <text evidence="2">Belongs to the glycosyl hydrolase 13 family. GlgB subfamily.</text>
</comment>
<dbReference type="InterPro" id="IPR006048">
    <property type="entry name" value="A-amylase/branching_C"/>
</dbReference>
<dbReference type="InterPro" id="IPR037439">
    <property type="entry name" value="Branching_enzy"/>
</dbReference>
<dbReference type="SUPFAM" id="SSF51445">
    <property type="entry name" value="(Trans)glycosidases"/>
    <property type="match status" value="1"/>
</dbReference>
<feature type="domain" description="Glycosyl hydrolase family 13 catalytic" evidence="8">
    <location>
        <begin position="209"/>
        <end position="516"/>
    </location>
</feature>
<evidence type="ECO:0000259" key="8">
    <source>
        <dbReference type="SMART" id="SM00642"/>
    </source>
</evidence>
<protein>
    <recommendedName>
        <fullName evidence="3">1,4-alpha-glucan branching enzyme</fullName>
        <ecNumber evidence="3">2.4.1.18</ecNumber>
    </recommendedName>
</protein>
<dbReference type="SUPFAM" id="SSF51011">
    <property type="entry name" value="Glycosyl hydrolase domain"/>
    <property type="match status" value="1"/>
</dbReference>
<dbReference type="PANTHER" id="PTHR43651">
    <property type="entry name" value="1,4-ALPHA-GLUCAN-BRANCHING ENZYME"/>
    <property type="match status" value="1"/>
</dbReference>
<dbReference type="RefSeq" id="XP_013380512.1">
    <property type="nucleotide sequence ID" value="XM_013525058.1"/>
</dbReference>
<dbReference type="GeneID" id="106151685"/>
<evidence type="ECO:0000256" key="4">
    <source>
        <dbReference type="ARBA" id="ARBA00022676"/>
    </source>
</evidence>
<dbReference type="OrthoDB" id="196493at2759"/>
<dbReference type="InterPro" id="IPR017853">
    <property type="entry name" value="GH"/>
</dbReference>
<evidence type="ECO:0000256" key="5">
    <source>
        <dbReference type="ARBA" id="ARBA00022679"/>
    </source>
</evidence>
<dbReference type="PIRSF" id="PIRSF000463">
    <property type="entry name" value="GlgB"/>
    <property type="match status" value="1"/>
</dbReference>
<dbReference type="Pfam" id="PF02922">
    <property type="entry name" value="CBM_48"/>
    <property type="match status" value="1"/>
</dbReference>
<dbReference type="InterPro" id="IPR013780">
    <property type="entry name" value="Glyco_hydro_b"/>
</dbReference>
<feature type="active site" description="Nucleophile" evidence="7">
    <location>
        <position position="347"/>
    </location>
</feature>
<dbReference type="Pfam" id="PF00128">
    <property type="entry name" value="Alpha-amylase"/>
    <property type="match status" value="1"/>
</dbReference>
<dbReference type="SMART" id="SM00642">
    <property type="entry name" value="Aamy"/>
    <property type="match status" value="1"/>
</dbReference>
<dbReference type="FunFam" id="3.20.20.80:FF:000001">
    <property type="entry name" value="1,4-alpha-glucan branching enzyme"/>
    <property type="match status" value="1"/>
</dbReference>
<dbReference type="FunCoup" id="A0A1S3H3I4">
    <property type="interactions" value="1198"/>
</dbReference>
<keyword evidence="5" id="KW-0808">Transferase</keyword>